<reference evidence="1 2" key="1">
    <citation type="submission" date="2017-02" db="EMBL/GenBank/DDBJ databases">
        <title>Genome sequence of the nitrite-oxidizing bacterium Nitrobacter vulgaris strain Ab1.</title>
        <authorList>
            <person name="Mellbye B.L."/>
            <person name="Davis E.W."/>
            <person name="Spieck E."/>
            <person name="Chang J.H."/>
            <person name="Bottomley P.J."/>
            <person name="Sayavedra-Soto L.A."/>
        </authorList>
    </citation>
    <scope>NUCLEOTIDE SEQUENCE [LARGE SCALE GENOMIC DNA]</scope>
    <source>
        <strain evidence="1 2">Ab1</strain>
    </source>
</reference>
<name>A0A1V4I330_NITVU</name>
<gene>
    <name evidence="1" type="ORF">B2M20_00690</name>
</gene>
<dbReference type="Proteomes" id="UP000189940">
    <property type="component" value="Unassembled WGS sequence"/>
</dbReference>
<sequence length="127" mass="13733">MKKLLLFAVVPLDDGAATAMAVGTVNTPAALQKARPAPHSVMSSVFSQMLTCFSSQKWRSPSAIESAFAIGSPSRFAFAARNSSTRCFRLLNSSISEFEPLSRSKLDLQLDCGEQRHSGELRLNLVA</sequence>
<evidence type="ECO:0000313" key="1">
    <source>
        <dbReference type="EMBL" id="OPH84519.1"/>
    </source>
</evidence>
<protein>
    <submittedName>
        <fullName evidence="1">Uncharacterized protein</fullName>
    </submittedName>
</protein>
<proteinExistence type="predicted"/>
<evidence type="ECO:0000313" key="2">
    <source>
        <dbReference type="Proteomes" id="UP000189940"/>
    </source>
</evidence>
<accession>A0A1V4I330</accession>
<organism evidence="1 2">
    <name type="scientific">Nitrobacter vulgaris</name>
    <dbReference type="NCBI Taxonomy" id="29421"/>
    <lineage>
        <taxon>Bacteria</taxon>
        <taxon>Pseudomonadati</taxon>
        <taxon>Pseudomonadota</taxon>
        <taxon>Alphaproteobacteria</taxon>
        <taxon>Hyphomicrobiales</taxon>
        <taxon>Nitrobacteraceae</taxon>
        <taxon>Nitrobacter</taxon>
    </lineage>
</organism>
<keyword evidence="2" id="KW-1185">Reference proteome</keyword>
<comment type="caution">
    <text evidence="1">The sequence shown here is derived from an EMBL/GenBank/DDBJ whole genome shotgun (WGS) entry which is preliminary data.</text>
</comment>
<dbReference type="AlphaFoldDB" id="A0A1V4I330"/>
<dbReference type="EMBL" id="MWPQ01000003">
    <property type="protein sequence ID" value="OPH84519.1"/>
    <property type="molecule type" value="Genomic_DNA"/>
</dbReference>